<keyword evidence="11" id="KW-1185">Reference proteome</keyword>
<evidence type="ECO:0000256" key="2">
    <source>
        <dbReference type="ARBA" id="ARBA00022729"/>
    </source>
</evidence>
<dbReference type="InterPro" id="IPR001254">
    <property type="entry name" value="Trypsin_dom"/>
</dbReference>
<accession>G3RDV5</accession>
<proteinExistence type="predicted"/>
<dbReference type="GO" id="GO:0004252">
    <property type="term" value="F:serine-type endopeptidase activity"/>
    <property type="evidence" value="ECO:0007669"/>
    <property type="project" value="InterPro"/>
</dbReference>
<gene>
    <name evidence="10" type="primary">LOC101141984</name>
</gene>
<dbReference type="eggNOG" id="KOG3627">
    <property type="taxonomic scope" value="Eukaryota"/>
</dbReference>
<protein>
    <submittedName>
        <fullName evidence="10">Tryptase delta 1</fullName>
    </submittedName>
</protein>
<evidence type="ECO:0000256" key="6">
    <source>
        <dbReference type="ARBA" id="ARBA00023180"/>
    </source>
</evidence>
<dbReference type="EMBL" id="CABD030098332">
    <property type="status" value="NOT_ANNOTATED_CDS"/>
    <property type="molecule type" value="Genomic_DNA"/>
</dbReference>
<keyword evidence="2 8" id="KW-0732">Signal</keyword>
<dbReference type="HOGENOM" id="CLU_477824_0_0_1"/>
<dbReference type="InterPro" id="IPR009003">
    <property type="entry name" value="Peptidase_S1_PA"/>
</dbReference>
<dbReference type="PANTHER" id="PTHR24253:SF144">
    <property type="entry name" value="CHYMOTRYPSIN-LIKE PROTEASE CTRL-1-RELATED"/>
    <property type="match status" value="1"/>
</dbReference>
<evidence type="ECO:0000256" key="8">
    <source>
        <dbReference type="SAM" id="SignalP"/>
    </source>
</evidence>
<dbReference type="PROSITE" id="PS50240">
    <property type="entry name" value="TRYPSIN_DOM"/>
    <property type="match status" value="1"/>
</dbReference>
<dbReference type="Proteomes" id="UP000001519">
    <property type="component" value="Chromosome 16"/>
</dbReference>
<keyword evidence="5" id="KW-1015">Disulfide bond</keyword>
<keyword evidence="6" id="KW-0325">Glycoprotein</keyword>
<dbReference type="Ensembl" id="ENSGGOT00000014112.3">
    <property type="protein sequence ID" value="ENSGGOP00000013718.3"/>
    <property type="gene ID" value="ENSGGOG00000014066.3"/>
</dbReference>
<dbReference type="Pfam" id="PF00089">
    <property type="entry name" value="Trypsin"/>
    <property type="match status" value="1"/>
</dbReference>
<dbReference type="GO" id="GO:0008236">
    <property type="term" value="F:serine-type peptidase activity"/>
    <property type="evidence" value="ECO:0000318"/>
    <property type="project" value="GO_Central"/>
</dbReference>
<dbReference type="STRING" id="9593.ENSGGOP00000013718"/>
<sequence>MLFLAPQMLSLLLLVLPVLASLAYMAPAPGQALQRAGIVGGQEAPRSKWPWQVSLRVCDQYWMHFCGGSLIHPQWVLTAAHCVGPDVKDLAALRVQLREQRLYYQDQLLPVSRIIVHPQFYTAQIGADIALLELEEPVNISSHVHTVTLPPALETFPPGMPCWVTGWGDVDNNVHLPPPYPLKEVEVPAVENHLCDAEYHTGLHTGHSFQIVHDDMLCAGSEKHDSCQGDSGGSLVCKVNGT</sequence>
<feature type="domain" description="Peptidase S1" evidence="9">
    <location>
        <begin position="38"/>
        <end position="242"/>
    </location>
</feature>
<dbReference type="SUPFAM" id="SSF50494">
    <property type="entry name" value="Trypsin-like serine proteases"/>
    <property type="match status" value="1"/>
</dbReference>
<dbReference type="GeneTree" id="ENSGT00940000165532"/>
<keyword evidence="3 7" id="KW-0378">Hydrolase</keyword>
<dbReference type="SMART" id="SM00020">
    <property type="entry name" value="Tryp_SPc"/>
    <property type="match status" value="1"/>
</dbReference>
<evidence type="ECO:0000256" key="4">
    <source>
        <dbReference type="ARBA" id="ARBA00022825"/>
    </source>
</evidence>
<dbReference type="OMA" id="WINENVF"/>
<dbReference type="AlphaFoldDB" id="G3RDV5"/>
<organism evidence="10 11">
    <name type="scientific">Gorilla gorilla gorilla</name>
    <name type="common">Western lowland gorilla</name>
    <dbReference type="NCBI Taxonomy" id="9595"/>
    <lineage>
        <taxon>Eukaryota</taxon>
        <taxon>Metazoa</taxon>
        <taxon>Chordata</taxon>
        <taxon>Craniata</taxon>
        <taxon>Vertebrata</taxon>
        <taxon>Euteleostomi</taxon>
        <taxon>Mammalia</taxon>
        <taxon>Eutheria</taxon>
        <taxon>Euarchontoglires</taxon>
        <taxon>Primates</taxon>
        <taxon>Haplorrhini</taxon>
        <taxon>Catarrhini</taxon>
        <taxon>Hominidae</taxon>
        <taxon>Gorilla</taxon>
    </lineage>
</organism>
<dbReference type="FunFam" id="2.40.10.10:FF:000004">
    <property type="entry name" value="Tryptase gamma 1"/>
    <property type="match status" value="1"/>
</dbReference>
<dbReference type="Bgee" id="ENSGGOG00000014066">
    <property type="expression patterns" value="Expressed in frontal cortex and 1 other cell type or tissue"/>
</dbReference>
<dbReference type="PROSITE" id="PS00134">
    <property type="entry name" value="TRYPSIN_HIS"/>
    <property type="match status" value="1"/>
</dbReference>
<evidence type="ECO:0000313" key="11">
    <source>
        <dbReference type="Proteomes" id="UP000001519"/>
    </source>
</evidence>
<dbReference type="InterPro" id="IPR043504">
    <property type="entry name" value="Peptidase_S1_PA_chymotrypsin"/>
</dbReference>
<evidence type="ECO:0000256" key="3">
    <source>
        <dbReference type="ARBA" id="ARBA00022801"/>
    </source>
</evidence>
<dbReference type="InParanoid" id="G3RDV5"/>
<feature type="signal peptide" evidence="8">
    <location>
        <begin position="1"/>
        <end position="20"/>
    </location>
</feature>
<dbReference type="GO" id="GO:0006508">
    <property type="term" value="P:proteolysis"/>
    <property type="evidence" value="ECO:0007669"/>
    <property type="project" value="UniProtKB-KW"/>
</dbReference>
<dbReference type="FunCoup" id="G3RDV5">
    <property type="interactions" value="37"/>
</dbReference>
<dbReference type="InterPro" id="IPR033116">
    <property type="entry name" value="TRYPSIN_SER"/>
</dbReference>
<reference evidence="10" key="3">
    <citation type="submission" date="2025-08" db="UniProtKB">
        <authorList>
            <consortium name="Ensembl"/>
        </authorList>
    </citation>
    <scope>IDENTIFICATION</scope>
</reference>
<keyword evidence="4 7" id="KW-0720">Serine protease</keyword>
<evidence type="ECO:0000256" key="1">
    <source>
        <dbReference type="ARBA" id="ARBA00022670"/>
    </source>
</evidence>
<dbReference type="MEROPS" id="S01.054"/>
<feature type="chain" id="PRO_5014142368" evidence="8">
    <location>
        <begin position="21"/>
        <end position="242"/>
    </location>
</feature>
<dbReference type="Gene3D" id="2.40.10.10">
    <property type="entry name" value="Trypsin-like serine proteases"/>
    <property type="match status" value="2"/>
</dbReference>
<reference evidence="10 11" key="2">
    <citation type="journal article" date="2012" name="Nature">
        <title>Insights into hominid evolution from the gorilla genome sequence.</title>
        <authorList>
            <person name="Scally A."/>
            <person name="Dutheil J.Y."/>
            <person name="Hillier L.W."/>
            <person name="Jordan G.E."/>
            <person name="Goodhead I."/>
            <person name="Herrero J."/>
            <person name="Hobolth A."/>
            <person name="Lappalainen T."/>
            <person name="Mailund T."/>
            <person name="Marques-Bonet T."/>
            <person name="McCarthy S."/>
            <person name="Montgomery S.H."/>
            <person name="Schwalie P.C."/>
            <person name="Tang Y.A."/>
            <person name="Ward M.C."/>
            <person name="Xue Y."/>
            <person name="Yngvadottir B."/>
            <person name="Alkan C."/>
            <person name="Andersen L.N."/>
            <person name="Ayub Q."/>
            <person name="Ball E.V."/>
            <person name="Beal K."/>
            <person name="Bradley B.J."/>
            <person name="Chen Y."/>
            <person name="Clee C.M."/>
            <person name="Fitzgerald S."/>
            <person name="Graves T.A."/>
            <person name="Gu Y."/>
            <person name="Heath P."/>
            <person name="Heger A."/>
            <person name="Karakoc E."/>
            <person name="Kolb-Kokocinski A."/>
            <person name="Laird G.K."/>
            <person name="Lunter G."/>
            <person name="Meader S."/>
            <person name="Mort M."/>
            <person name="Mullikin J.C."/>
            <person name="Munch K."/>
            <person name="O'Connor T.D."/>
            <person name="Phillips A.D."/>
            <person name="Prado-Martinez J."/>
            <person name="Rogers A.S."/>
            <person name="Sajjadian S."/>
            <person name="Schmidt D."/>
            <person name="Shaw K."/>
            <person name="Simpson J.T."/>
            <person name="Stenson P.D."/>
            <person name="Turner D.J."/>
            <person name="Vigilant L."/>
            <person name="Vilella A.J."/>
            <person name="Whitener W."/>
            <person name="Zhu B."/>
            <person name="Cooper D.N."/>
            <person name="de Jong P."/>
            <person name="Dermitzakis E.T."/>
            <person name="Eichler E.E."/>
            <person name="Flicek P."/>
            <person name="Goldman N."/>
            <person name="Mundy N.I."/>
            <person name="Ning Z."/>
            <person name="Odom D.T."/>
            <person name="Ponting C.P."/>
            <person name="Quail M.A."/>
            <person name="Ryder O.A."/>
            <person name="Searle S.M."/>
            <person name="Warren W.C."/>
            <person name="Wilson R.K."/>
            <person name="Schierup M.H."/>
            <person name="Rogers J."/>
            <person name="Tyler-Smith C."/>
            <person name="Durbin R."/>
        </authorList>
    </citation>
    <scope>NUCLEOTIDE SEQUENCE [LARGE SCALE GENOMIC DNA]</scope>
</reference>
<dbReference type="PRINTS" id="PR00722">
    <property type="entry name" value="CHYMOTRYPSIN"/>
</dbReference>
<evidence type="ECO:0000256" key="7">
    <source>
        <dbReference type="RuleBase" id="RU363034"/>
    </source>
</evidence>
<dbReference type="CDD" id="cd00190">
    <property type="entry name" value="Tryp_SPc"/>
    <property type="match status" value="1"/>
</dbReference>
<dbReference type="InterPro" id="IPR018114">
    <property type="entry name" value="TRYPSIN_HIS"/>
</dbReference>
<evidence type="ECO:0000259" key="9">
    <source>
        <dbReference type="PROSITE" id="PS50240"/>
    </source>
</evidence>
<keyword evidence="1 7" id="KW-0645">Protease</keyword>
<reference evidence="10" key="4">
    <citation type="submission" date="2025-09" db="UniProtKB">
        <authorList>
            <consortium name="Ensembl"/>
        </authorList>
    </citation>
    <scope>IDENTIFICATION</scope>
</reference>
<dbReference type="InterPro" id="IPR001314">
    <property type="entry name" value="Peptidase_S1A"/>
</dbReference>
<name>G3RDV5_GORGO</name>
<dbReference type="PROSITE" id="PS00135">
    <property type="entry name" value="TRYPSIN_SER"/>
    <property type="match status" value="1"/>
</dbReference>
<evidence type="ECO:0000313" key="10">
    <source>
        <dbReference type="Ensembl" id="ENSGGOP00000013718.3"/>
    </source>
</evidence>
<evidence type="ECO:0000256" key="5">
    <source>
        <dbReference type="ARBA" id="ARBA00023157"/>
    </source>
</evidence>
<reference evidence="11" key="1">
    <citation type="submission" date="2011-05" db="EMBL/GenBank/DDBJ databases">
        <title>Insights into the evolution of the great apes provided by the gorilla genome.</title>
        <authorList>
            <person name="Scally A."/>
        </authorList>
    </citation>
    <scope>NUCLEOTIDE SEQUENCE [LARGE SCALE GENOMIC DNA]</scope>
</reference>
<dbReference type="PANTHER" id="PTHR24253">
    <property type="entry name" value="TRANSMEMBRANE PROTEASE SERINE"/>
    <property type="match status" value="1"/>
</dbReference>